<dbReference type="InterPro" id="IPR012944">
    <property type="entry name" value="SusD_RagB_dom"/>
</dbReference>
<feature type="domain" description="RagB/SusD" evidence="6">
    <location>
        <begin position="402"/>
        <end position="478"/>
    </location>
</feature>
<evidence type="ECO:0008006" key="10">
    <source>
        <dbReference type="Google" id="ProtNLM"/>
    </source>
</evidence>
<organism evidence="8 9">
    <name type="scientific">Mucilaginibacter terrae</name>
    <dbReference type="NCBI Taxonomy" id="1955052"/>
    <lineage>
        <taxon>Bacteria</taxon>
        <taxon>Pseudomonadati</taxon>
        <taxon>Bacteroidota</taxon>
        <taxon>Sphingobacteriia</taxon>
        <taxon>Sphingobacteriales</taxon>
        <taxon>Sphingobacteriaceae</taxon>
        <taxon>Mucilaginibacter</taxon>
    </lineage>
</organism>
<keyword evidence="5" id="KW-0998">Cell outer membrane</keyword>
<protein>
    <recommendedName>
        <fullName evidence="10">RagB/SusD family nutrient uptake outer membrane protein</fullName>
    </recommendedName>
</protein>
<dbReference type="SUPFAM" id="SSF48452">
    <property type="entry name" value="TPR-like"/>
    <property type="match status" value="1"/>
</dbReference>
<proteinExistence type="inferred from homology"/>
<keyword evidence="3" id="KW-0732">Signal</keyword>
<feature type="domain" description="SusD-like N-terminal" evidence="7">
    <location>
        <begin position="122"/>
        <end position="261"/>
    </location>
</feature>
<evidence type="ECO:0000259" key="6">
    <source>
        <dbReference type="Pfam" id="PF07980"/>
    </source>
</evidence>
<dbReference type="Pfam" id="PF14322">
    <property type="entry name" value="SusD-like_3"/>
    <property type="match status" value="1"/>
</dbReference>
<dbReference type="InterPro" id="IPR033985">
    <property type="entry name" value="SusD-like_N"/>
</dbReference>
<evidence type="ECO:0000313" key="9">
    <source>
        <dbReference type="Proteomes" id="UP001258315"/>
    </source>
</evidence>
<comment type="caution">
    <text evidence="8">The sequence shown here is derived from an EMBL/GenBank/DDBJ whole genome shotgun (WGS) entry which is preliminary data.</text>
</comment>
<gene>
    <name evidence="8" type="ORF">QE417_000223</name>
</gene>
<name>A0ABU3GNV9_9SPHI</name>
<sequence>MNLKKVGFCMIVLLGLTETGCKKFLEVESIERFSGNRYWKSPKDVETFTIDIYARLWDKLSNSCFWPAAGEFRLGEIRSNTAAAGVTSFQSNDQNRRVVYDYLAKNDMKAVVYGIAANSPWLSNGSSPRTFNTVLAFNFSVNTNWTDFYKVIQEANIMYDQVSKGIPGLSDADKQRYMAEAVFIRCLTYFIMVRIYGDVAYYTDANHSTPLGRENFISVLNKCIAELEPVKNDLPWKYDDPALNGVRANRAGAISLLMNMYMWNAGFDEPNKTNCYEKTVALGSELIQSNQHSLVPAEQISRIFLGGTDESLIELKESSSFTSGSNLFYKSAFPGEPVVLTKHEENGTTTHLHYKKAYIDFLFGTVNDNRADMIQNRDQENGRFALSKFEGAVSVLGFPDWALVLFRYADALLLQAEALSNLGRDGEAILIVNMIRNRANAPDVSGLGGQELKDEIFKERGRELLGEGYHFFDLVRTRRILDPAWTSNPLSPDQFNRGGWTWPIDPASRERNPYMTLNDYWF</sequence>
<comment type="similarity">
    <text evidence="2">Belongs to the SusD family.</text>
</comment>
<dbReference type="EMBL" id="JAVLVU010000001">
    <property type="protein sequence ID" value="MDT3401151.1"/>
    <property type="molecule type" value="Genomic_DNA"/>
</dbReference>
<dbReference type="InterPro" id="IPR011990">
    <property type="entry name" value="TPR-like_helical_dom_sf"/>
</dbReference>
<dbReference type="RefSeq" id="WP_311946974.1">
    <property type="nucleotide sequence ID" value="NZ_JAVLVU010000001.1"/>
</dbReference>
<dbReference type="Pfam" id="PF07980">
    <property type="entry name" value="SusD_RagB"/>
    <property type="match status" value="1"/>
</dbReference>
<evidence type="ECO:0000256" key="2">
    <source>
        <dbReference type="ARBA" id="ARBA00006275"/>
    </source>
</evidence>
<evidence type="ECO:0000313" key="8">
    <source>
        <dbReference type="EMBL" id="MDT3401151.1"/>
    </source>
</evidence>
<accession>A0ABU3GNV9</accession>
<dbReference type="Proteomes" id="UP001258315">
    <property type="component" value="Unassembled WGS sequence"/>
</dbReference>
<dbReference type="CDD" id="cd08977">
    <property type="entry name" value="SusD"/>
    <property type="match status" value="1"/>
</dbReference>
<evidence type="ECO:0000259" key="7">
    <source>
        <dbReference type="Pfam" id="PF14322"/>
    </source>
</evidence>
<evidence type="ECO:0000256" key="3">
    <source>
        <dbReference type="ARBA" id="ARBA00022729"/>
    </source>
</evidence>
<comment type="subcellular location">
    <subcellularLocation>
        <location evidence="1">Cell outer membrane</location>
    </subcellularLocation>
</comment>
<reference evidence="9" key="1">
    <citation type="submission" date="2023-07" db="EMBL/GenBank/DDBJ databases">
        <title>Functional and genomic diversity of the sorghum phyllosphere microbiome.</title>
        <authorList>
            <person name="Shade A."/>
        </authorList>
    </citation>
    <scope>NUCLEOTIDE SEQUENCE [LARGE SCALE GENOMIC DNA]</scope>
    <source>
        <strain evidence="9">SORGH_AS_0422</strain>
    </source>
</reference>
<dbReference type="Gene3D" id="1.25.40.390">
    <property type="match status" value="1"/>
</dbReference>
<keyword evidence="4" id="KW-0472">Membrane</keyword>
<evidence type="ECO:0000256" key="5">
    <source>
        <dbReference type="ARBA" id="ARBA00023237"/>
    </source>
</evidence>
<keyword evidence="9" id="KW-1185">Reference proteome</keyword>
<evidence type="ECO:0000256" key="4">
    <source>
        <dbReference type="ARBA" id="ARBA00023136"/>
    </source>
</evidence>
<evidence type="ECO:0000256" key="1">
    <source>
        <dbReference type="ARBA" id="ARBA00004442"/>
    </source>
</evidence>